<dbReference type="EMBL" id="CP025121">
    <property type="protein sequence ID" value="AYJ01190.1"/>
    <property type="molecule type" value="Genomic_DNA"/>
</dbReference>
<dbReference type="Proteomes" id="UP000272462">
    <property type="component" value="Chromosome"/>
</dbReference>
<dbReference type="InterPro" id="IPR036397">
    <property type="entry name" value="RNaseH_sf"/>
</dbReference>
<proteinExistence type="predicted"/>
<gene>
    <name evidence="2" type="ORF">CWO85_01435</name>
</gene>
<name>A0A660HMD1_ZIZJU</name>
<evidence type="ECO:0000259" key="1">
    <source>
        <dbReference type="PROSITE" id="PS50994"/>
    </source>
</evidence>
<dbReference type="PROSITE" id="PS50994">
    <property type="entry name" value="INTEGRASE"/>
    <property type="match status" value="1"/>
</dbReference>
<accession>A0A660HMD1</accession>
<feature type="domain" description="Integrase catalytic" evidence="1">
    <location>
        <begin position="38"/>
        <end position="200"/>
    </location>
</feature>
<evidence type="ECO:0000313" key="2">
    <source>
        <dbReference type="EMBL" id="AYJ01190.1"/>
    </source>
</evidence>
<dbReference type="Gene3D" id="3.30.420.10">
    <property type="entry name" value="Ribonuclease H-like superfamily/Ribonuclease H"/>
    <property type="match status" value="1"/>
</dbReference>
<protein>
    <recommendedName>
        <fullName evidence="1">Integrase catalytic domain-containing protein</fullName>
    </recommendedName>
</protein>
<dbReference type="InterPro" id="IPR050900">
    <property type="entry name" value="Transposase_IS3/IS150/IS904"/>
</dbReference>
<organism evidence="2 3">
    <name type="scientific">Ziziphus jujuba witches'-broom phytoplasma</name>
    <dbReference type="NCBI Taxonomy" id="135727"/>
    <lineage>
        <taxon>Bacteria</taxon>
        <taxon>Bacillati</taxon>
        <taxon>Mycoplasmatota</taxon>
        <taxon>Mollicutes</taxon>
        <taxon>Acholeplasmatales</taxon>
        <taxon>Acholeplasmataceae</taxon>
        <taxon>Candidatus Phytoplasma</taxon>
        <taxon>16SrV (Elm yellows group)</taxon>
    </lineage>
</organism>
<sequence length="200" mass="23915">MKKNNWLCILKPKKQKHPILSRFQLVPNIINKRNKNYYSLKPKTKLFTDITQFKTKDGILYLSLILDSFNRKVISFNFSKHSNSKLVYDTFDQIKTKSSNCLIHFDQGNIYRSIKFQKYLLNQNYILSMSHLAEPNDNAMIESFFGLMKSIIFQENPNLESLSFNLLKTKINDFIFYYNNNWIYQKLNYRNPNSYCQLTK</sequence>
<dbReference type="KEGG" id="pzi:CWO85_01435"/>
<reference evidence="2 3" key="1">
    <citation type="journal article" date="2018" name="BMC Genomics">
        <title>Comparative genome analysis of jujube witches'-broom Phytoplasma, an obligate pathogen that causes jujube witches'-broom disease.</title>
        <authorList>
            <person name="Wang J."/>
            <person name="Song L."/>
            <person name="Jiao Q."/>
            <person name="Yang S."/>
            <person name="Gao R."/>
            <person name="Lu X."/>
            <person name="Zhou G."/>
        </authorList>
    </citation>
    <scope>NUCLEOTIDE SEQUENCE [LARGE SCALE GENOMIC DNA]</scope>
    <source>
        <strain evidence="2">Jwb-nky</strain>
    </source>
</reference>
<dbReference type="GO" id="GO:0015074">
    <property type="term" value="P:DNA integration"/>
    <property type="evidence" value="ECO:0007669"/>
    <property type="project" value="InterPro"/>
</dbReference>
<dbReference type="GO" id="GO:0003676">
    <property type="term" value="F:nucleic acid binding"/>
    <property type="evidence" value="ECO:0007669"/>
    <property type="project" value="InterPro"/>
</dbReference>
<dbReference type="SUPFAM" id="SSF53098">
    <property type="entry name" value="Ribonuclease H-like"/>
    <property type="match status" value="1"/>
</dbReference>
<evidence type="ECO:0000313" key="3">
    <source>
        <dbReference type="Proteomes" id="UP000272462"/>
    </source>
</evidence>
<dbReference type="PANTHER" id="PTHR46889">
    <property type="entry name" value="TRANSPOSASE INSF FOR INSERTION SEQUENCE IS3B-RELATED"/>
    <property type="match status" value="1"/>
</dbReference>
<dbReference type="InterPro" id="IPR012337">
    <property type="entry name" value="RNaseH-like_sf"/>
</dbReference>
<dbReference type="AlphaFoldDB" id="A0A660HMD1"/>
<keyword evidence="3" id="KW-1185">Reference proteome</keyword>
<dbReference type="PANTHER" id="PTHR46889:SF4">
    <property type="entry name" value="TRANSPOSASE INSO FOR INSERTION SEQUENCE ELEMENT IS911B-RELATED"/>
    <property type="match status" value="1"/>
</dbReference>
<dbReference type="Pfam" id="PF00665">
    <property type="entry name" value="rve"/>
    <property type="match status" value="1"/>
</dbReference>
<dbReference type="OrthoDB" id="386028at2"/>
<dbReference type="InterPro" id="IPR001584">
    <property type="entry name" value="Integrase_cat-core"/>
</dbReference>